<accession>A0ABD1LPN6</accession>
<dbReference type="AlphaFoldDB" id="A0ABD1LPN6"/>
<evidence type="ECO:0000256" key="1">
    <source>
        <dbReference type="SAM" id="MobiDB-lite"/>
    </source>
</evidence>
<comment type="caution">
    <text evidence="2">The sequence shown here is derived from an EMBL/GenBank/DDBJ whole genome shotgun (WGS) entry which is preliminary data.</text>
</comment>
<protein>
    <submittedName>
        <fullName evidence="2">Uncharacterized protein</fullName>
    </submittedName>
</protein>
<dbReference type="Proteomes" id="UP001603857">
    <property type="component" value="Unassembled WGS sequence"/>
</dbReference>
<feature type="region of interest" description="Disordered" evidence="1">
    <location>
        <begin position="1"/>
        <end position="34"/>
    </location>
</feature>
<organism evidence="2 3">
    <name type="scientific">Flemingia macrophylla</name>
    <dbReference type="NCBI Taxonomy" id="520843"/>
    <lineage>
        <taxon>Eukaryota</taxon>
        <taxon>Viridiplantae</taxon>
        <taxon>Streptophyta</taxon>
        <taxon>Embryophyta</taxon>
        <taxon>Tracheophyta</taxon>
        <taxon>Spermatophyta</taxon>
        <taxon>Magnoliopsida</taxon>
        <taxon>eudicotyledons</taxon>
        <taxon>Gunneridae</taxon>
        <taxon>Pentapetalae</taxon>
        <taxon>rosids</taxon>
        <taxon>fabids</taxon>
        <taxon>Fabales</taxon>
        <taxon>Fabaceae</taxon>
        <taxon>Papilionoideae</taxon>
        <taxon>50 kb inversion clade</taxon>
        <taxon>NPAAA clade</taxon>
        <taxon>indigoferoid/millettioid clade</taxon>
        <taxon>Phaseoleae</taxon>
        <taxon>Flemingia</taxon>
    </lineage>
</organism>
<name>A0ABD1LPN6_9FABA</name>
<evidence type="ECO:0000313" key="2">
    <source>
        <dbReference type="EMBL" id="KAL2325484.1"/>
    </source>
</evidence>
<evidence type="ECO:0000313" key="3">
    <source>
        <dbReference type="Proteomes" id="UP001603857"/>
    </source>
</evidence>
<keyword evidence="3" id="KW-1185">Reference proteome</keyword>
<proteinExistence type="predicted"/>
<gene>
    <name evidence="2" type="ORF">Fmac_024542</name>
</gene>
<reference evidence="2 3" key="1">
    <citation type="submission" date="2024-08" db="EMBL/GenBank/DDBJ databases">
        <title>Insights into the chromosomal genome structure of Flemingia macrophylla.</title>
        <authorList>
            <person name="Ding Y."/>
            <person name="Zhao Y."/>
            <person name="Bi W."/>
            <person name="Wu M."/>
            <person name="Zhao G."/>
            <person name="Gong Y."/>
            <person name="Li W."/>
            <person name="Zhang P."/>
        </authorList>
    </citation>
    <scope>NUCLEOTIDE SEQUENCE [LARGE SCALE GENOMIC DNA]</scope>
    <source>
        <strain evidence="2">DYQJB</strain>
        <tissue evidence="2">Leaf</tissue>
    </source>
</reference>
<sequence length="434" mass="50113">MDSYSPSDGTQSVPSAASGGTGGMSSSRGTKRKSPMVDVMDAQFDKLTTKLYVFADYLGQGNTLTQKLSDIAERQVLAIERRNEIINEQVNMMRRTSTFQHSESDIWDIMASGSIPTRKRTSKERKGKPIATSEGCARPRLPSIEYVLIQTRFFSQHDQMIKYGNEFYQRVVLAPKFMDCRYFATSGLYFHHHLEFQGLQHFVAISSLYFEDFTKVFYSNLRVSEAGYLYSEVNKTKIKIKPADWLTLAGLKYQGRKLSVPDIPEDLQYDRDTTLSSMIRPEMQGRNVKNVGSLNIKDRLLHYVYVHILAPRSSNFAQLLQEDIFMLWAIKNNILINWPHHIMEHMIKCKDNGMPLPYAILITRIMSHYDPPQCLLRINDESWGMRWRWLRRMVGAGGKWKVAEMRSMWLRLGIVTERVGQLPIQRSRRGEEAA</sequence>
<feature type="compositionally biased region" description="Polar residues" evidence="1">
    <location>
        <begin position="1"/>
        <end position="14"/>
    </location>
</feature>
<dbReference type="EMBL" id="JBGMDY010000008">
    <property type="protein sequence ID" value="KAL2325484.1"/>
    <property type="molecule type" value="Genomic_DNA"/>
</dbReference>